<organism evidence="1 2">
    <name type="scientific">Aquipuribacter nitratireducens</name>
    <dbReference type="NCBI Taxonomy" id="650104"/>
    <lineage>
        <taxon>Bacteria</taxon>
        <taxon>Bacillati</taxon>
        <taxon>Actinomycetota</taxon>
        <taxon>Actinomycetes</taxon>
        <taxon>Micrococcales</taxon>
        <taxon>Intrasporangiaceae</taxon>
        <taxon>Aquipuribacter</taxon>
    </lineage>
</organism>
<dbReference type="Proteomes" id="UP001596122">
    <property type="component" value="Unassembled WGS sequence"/>
</dbReference>
<evidence type="ECO:0000313" key="2">
    <source>
        <dbReference type="Proteomes" id="UP001596122"/>
    </source>
</evidence>
<reference evidence="2" key="1">
    <citation type="journal article" date="2019" name="Int. J. Syst. Evol. Microbiol.">
        <title>The Global Catalogue of Microorganisms (GCM) 10K type strain sequencing project: providing services to taxonomists for standard genome sequencing and annotation.</title>
        <authorList>
            <consortium name="The Broad Institute Genomics Platform"/>
            <consortium name="The Broad Institute Genome Sequencing Center for Infectious Disease"/>
            <person name="Wu L."/>
            <person name="Ma J."/>
        </authorList>
    </citation>
    <scope>NUCLEOTIDE SEQUENCE [LARGE SCALE GENOMIC DNA]</scope>
    <source>
        <strain evidence="2">CCUG 43114</strain>
    </source>
</reference>
<proteinExistence type="predicted"/>
<comment type="caution">
    <text evidence="1">The sequence shown here is derived from an EMBL/GenBank/DDBJ whole genome shotgun (WGS) entry which is preliminary data.</text>
</comment>
<name>A0ABW0GKT9_9MICO</name>
<accession>A0ABW0GKT9</accession>
<gene>
    <name evidence="1" type="ORF">ACFPJ6_06855</name>
</gene>
<dbReference type="RefSeq" id="WP_340268140.1">
    <property type="nucleotide sequence ID" value="NZ_JBBEOG010000002.1"/>
</dbReference>
<keyword evidence="2" id="KW-1185">Reference proteome</keyword>
<evidence type="ECO:0000313" key="1">
    <source>
        <dbReference type="EMBL" id="MFC5380503.1"/>
    </source>
</evidence>
<sequence>MPASAALVRRLTPPRMRIGMRSVPILGGTQVRREAESVAG</sequence>
<protein>
    <submittedName>
        <fullName evidence="1">Uncharacterized protein</fullName>
    </submittedName>
</protein>
<dbReference type="EMBL" id="JBHSLD010000007">
    <property type="protein sequence ID" value="MFC5380503.1"/>
    <property type="molecule type" value="Genomic_DNA"/>
</dbReference>